<protein>
    <submittedName>
        <fullName evidence="1">Phage head maturation protease</fullName>
    </submittedName>
</protein>
<dbReference type="Proteomes" id="UP000552709">
    <property type="component" value="Unassembled WGS sequence"/>
</dbReference>
<organism evidence="1 2">
    <name type="scientific">Deinococcus humi</name>
    <dbReference type="NCBI Taxonomy" id="662880"/>
    <lineage>
        <taxon>Bacteria</taxon>
        <taxon>Thermotogati</taxon>
        <taxon>Deinococcota</taxon>
        <taxon>Deinococci</taxon>
        <taxon>Deinococcales</taxon>
        <taxon>Deinococcaceae</taxon>
        <taxon>Deinococcus</taxon>
    </lineage>
</organism>
<dbReference type="AlphaFoldDB" id="A0A7W8K080"/>
<dbReference type="RefSeq" id="WP_184136449.1">
    <property type="nucleotide sequence ID" value="NZ_JACHFL010000015.1"/>
</dbReference>
<dbReference type="EMBL" id="JACHFL010000015">
    <property type="protein sequence ID" value="MBB5365178.1"/>
    <property type="molecule type" value="Genomic_DNA"/>
</dbReference>
<keyword evidence="2" id="KW-1185">Reference proteome</keyword>
<gene>
    <name evidence="1" type="ORF">HNQ08_004296</name>
</gene>
<reference evidence="1 2" key="1">
    <citation type="submission" date="2020-08" db="EMBL/GenBank/DDBJ databases">
        <title>Genomic Encyclopedia of Type Strains, Phase IV (KMG-IV): sequencing the most valuable type-strain genomes for metagenomic binning, comparative biology and taxonomic classification.</title>
        <authorList>
            <person name="Goeker M."/>
        </authorList>
    </citation>
    <scope>NUCLEOTIDE SEQUENCE [LARGE SCALE GENOMIC DNA]</scope>
    <source>
        <strain evidence="1 2">DSM 27939</strain>
    </source>
</reference>
<comment type="caution">
    <text evidence="1">The sequence shown here is derived from an EMBL/GenBank/DDBJ whole genome shotgun (WGS) entry which is preliminary data.</text>
</comment>
<keyword evidence="1" id="KW-0645">Protease</keyword>
<proteinExistence type="predicted"/>
<sequence length="69" mass="7937">MQISRTMSLDPILDRMGREATSLHEAEAMREVLAERYEGQDVTAINEHDWLEAMGRMEQIKQTGNEGMK</sequence>
<accession>A0A7W8K080</accession>
<dbReference type="GO" id="GO:0008233">
    <property type="term" value="F:peptidase activity"/>
    <property type="evidence" value="ECO:0007669"/>
    <property type="project" value="UniProtKB-KW"/>
</dbReference>
<keyword evidence="1" id="KW-0378">Hydrolase</keyword>
<dbReference type="GO" id="GO:0006508">
    <property type="term" value="P:proteolysis"/>
    <property type="evidence" value="ECO:0007669"/>
    <property type="project" value="UniProtKB-KW"/>
</dbReference>
<evidence type="ECO:0000313" key="1">
    <source>
        <dbReference type="EMBL" id="MBB5365178.1"/>
    </source>
</evidence>
<name>A0A7W8K080_9DEIO</name>
<evidence type="ECO:0000313" key="2">
    <source>
        <dbReference type="Proteomes" id="UP000552709"/>
    </source>
</evidence>